<dbReference type="AlphaFoldDB" id="A0A8H6XUC7"/>
<evidence type="ECO:0000313" key="2">
    <source>
        <dbReference type="Proteomes" id="UP000620124"/>
    </source>
</evidence>
<reference evidence="1" key="1">
    <citation type="submission" date="2020-05" db="EMBL/GenBank/DDBJ databases">
        <title>Mycena genomes resolve the evolution of fungal bioluminescence.</title>
        <authorList>
            <person name="Tsai I.J."/>
        </authorList>
    </citation>
    <scope>NUCLEOTIDE SEQUENCE</scope>
    <source>
        <strain evidence="1">CCC161011</strain>
    </source>
</reference>
<accession>A0A8H6XUC7</accession>
<keyword evidence="2" id="KW-1185">Reference proteome</keyword>
<dbReference type="OrthoDB" id="9975758at2759"/>
<protein>
    <submittedName>
        <fullName evidence="1">Uncharacterized protein</fullName>
    </submittedName>
</protein>
<evidence type="ECO:0000313" key="1">
    <source>
        <dbReference type="EMBL" id="KAF7347708.1"/>
    </source>
</evidence>
<sequence>MSSAARLVPPGSDIGNVPYTDLRGTWLVVASTLPLWRNKKNVKITYSAIPGEPETTFDDLVSYELRLAKPGRSPSTVKGIDRLEKGASGRWKWRGKGLLMIATSKWQLLGFNVSPTVQAASEPSESKPNDPEWVITYFASTLFTPAGLDIYSRSKDALSDEFIQGLIEEIGALGEVGSLVKDGGMFRVPHD</sequence>
<gene>
    <name evidence="1" type="ORF">MVEN_01528000</name>
</gene>
<name>A0A8H6XUC7_9AGAR</name>
<dbReference type="Proteomes" id="UP000620124">
    <property type="component" value="Unassembled WGS sequence"/>
</dbReference>
<organism evidence="1 2">
    <name type="scientific">Mycena venus</name>
    <dbReference type="NCBI Taxonomy" id="2733690"/>
    <lineage>
        <taxon>Eukaryota</taxon>
        <taxon>Fungi</taxon>
        <taxon>Dikarya</taxon>
        <taxon>Basidiomycota</taxon>
        <taxon>Agaricomycotina</taxon>
        <taxon>Agaricomycetes</taxon>
        <taxon>Agaricomycetidae</taxon>
        <taxon>Agaricales</taxon>
        <taxon>Marasmiineae</taxon>
        <taxon>Mycenaceae</taxon>
        <taxon>Mycena</taxon>
    </lineage>
</organism>
<dbReference type="EMBL" id="JACAZI010000012">
    <property type="protein sequence ID" value="KAF7347708.1"/>
    <property type="molecule type" value="Genomic_DNA"/>
</dbReference>
<comment type="caution">
    <text evidence="1">The sequence shown here is derived from an EMBL/GenBank/DDBJ whole genome shotgun (WGS) entry which is preliminary data.</text>
</comment>
<proteinExistence type="predicted"/>